<dbReference type="InterPro" id="IPR032675">
    <property type="entry name" value="LRR_dom_sf"/>
</dbReference>
<dbReference type="Pfam" id="PF13306">
    <property type="entry name" value="LRR_5"/>
    <property type="match status" value="2"/>
</dbReference>
<dbReference type="PANTHER" id="PTHR45661">
    <property type="entry name" value="SURFACE ANTIGEN"/>
    <property type="match status" value="1"/>
</dbReference>
<sequence length="658" mass="73892">MENSEKEDEKDNKNQLSTSMSRTMSTADDERQWHRRTFVYDLKSSINHKESETPNDVTEVTVDSSVHAIGDSAFFYWSMLVHVEFSERTTRLHTISSSAFQYCTSLQFVSIPSSVITIGPLAFSGCTSLVKVEWLTPYCSYFKKEEEDEKEVSAASIISDHHSSTTTNMLKIIGGYAFAGCVSLLNLVVPNQVTKLSQGVFQGCTSLAFVDLRHAAGLKSIGSCCMENCSSLQSISIPSTVTTIGNSAFAGCHSLQELELYEGLRTIGRKSFADCQSLATVCFPLSLNDIGREAFFGCTGLLGVRIPANSKVSLEKYCFGECSSLVTVCIPTSVAYLPYDCFSHCQAMMMKHTSSTVIKEPDVEELMSLHSLLRNRYDGLPAHQVCYYYGSTASTTVENMELTRIIIQEDEEEEERVNHWKEEDVFGMTPLHILATCGYSSLMVGTRTATTDLFATLLQQYPLDVIWHKDTTLGRNSIMDYLMLPYRSSRVIPLIQMVLRRVIVDEMKQYHRWGLECWMDEMLCLIDSIGITHDDHDDDDDNDTTSHDFARTQDYLKLVNEELAGYLKLEATSILELAVWKLKIQDIDSNAAAETVTKDDDESNNDGYHHYRDPLLRSISGMGILIPNVIVFLLNETTPASDFTSCILPFDADDHWHD</sequence>
<dbReference type="SUPFAM" id="SSF52058">
    <property type="entry name" value="L domain-like"/>
    <property type="match status" value="2"/>
</dbReference>
<comment type="caution">
    <text evidence="2">The sequence shown here is derived from an EMBL/GenBank/DDBJ whole genome shotgun (WGS) entry which is preliminary data.</text>
</comment>
<dbReference type="Proteomes" id="UP001295423">
    <property type="component" value="Unassembled WGS sequence"/>
</dbReference>
<dbReference type="AlphaFoldDB" id="A0AAD2FCL8"/>
<dbReference type="InterPro" id="IPR026906">
    <property type="entry name" value="LRR_5"/>
</dbReference>
<feature type="region of interest" description="Disordered" evidence="1">
    <location>
        <begin position="1"/>
        <end position="29"/>
    </location>
</feature>
<dbReference type="InterPro" id="IPR053139">
    <property type="entry name" value="Surface_bspA-like"/>
</dbReference>
<accession>A0AAD2FCL8</accession>
<name>A0AAD2FCL8_9STRA</name>
<evidence type="ECO:0000256" key="1">
    <source>
        <dbReference type="SAM" id="MobiDB-lite"/>
    </source>
</evidence>
<evidence type="ECO:0000313" key="2">
    <source>
        <dbReference type="EMBL" id="CAJ1931522.1"/>
    </source>
</evidence>
<dbReference type="EMBL" id="CAKOGP040000158">
    <property type="protein sequence ID" value="CAJ1931522.1"/>
    <property type="molecule type" value="Genomic_DNA"/>
</dbReference>
<dbReference type="Gene3D" id="3.80.10.10">
    <property type="entry name" value="Ribonuclease Inhibitor"/>
    <property type="match status" value="2"/>
</dbReference>
<reference evidence="2" key="1">
    <citation type="submission" date="2023-08" db="EMBL/GenBank/DDBJ databases">
        <authorList>
            <person name="Audoor S."/>
            <person name="Bilcke G."/>
        </authorList>
    </citation>
    <scope>NUCLEOTIDE SEQUENCE</scope>
</reference>
<evidence type="ECO:0000313" key="3">
    <source>
        <dbReference type="Proteomes" id="UP001295423"/>
    </source>
</evidence>
<feature type="compositionally biased region" description="Polar residues" evidence="1">
    <location>
        <begin position="15"/>
        <end position="26"/>
    </location>
</feature>
<proteinExistence type="predicted"/>
<keyword evidence="3" id="KW-1185">Reference proteome</keyword>
<organism evidence="2 3">
    <name type="scientific">Cylindrotheca closterium</name>
    <dbReference type="NCBI Taxonomy" id="2856"/>
    <lineage>
        <taxon>Eukaryota</taxon>
        <taxon>Sar</taxon>
        <taxon>Stramenopiles</taxon>
        <taxon>Ochrophyta</taxon>
        <taxon>Bacillariophyta</taxon>
        <taxon>Bacillariophyceae</taxon>
        <taxon>Bacillariophycidae</taxon>
        <taxon>Bacillariales</taxon>
        <taxon>Bacillariaceae</taxon>
        <taxon>Cylindrotheca</taxon>
    </lineage>
</organism>
<dbReference type="PANTHER" id="PTHR45661:SF3">
    <property type="entry name" value="IG-LIKE DOMAIN-CONTAINING PROTEIN"/>
    <property type="match status" value="1"/>
</dbReference>
<gene>
    <name evidence="2" type="ORF">CYCCA115_LOCUS2425</name>
</gene>
<protein>
    <submittedName>
        <fullName evidence="2">Uncharacterized protein</fullName>
    </submittedName>
</protein>